<feature type="binding site" evidence="11">
    <location>
        <position position="94"/>
    </location>
    <ligand>
        <name>S-adenosyl-L-methionine</name>
        <dbReference type="ChEBI" id="CHEBI:59789"/>
    </ligand>
</feature>
<dbReference type="PANTHER" id="PTHR10920">
    <property type="entry name" value="RIBOSOMAL RNA METHYLTRANSFERASE"/>
    <property type="match status" value="1"/>
</dbReference>
<feature type="binding site" evidence="11">
    <location>
        <position position="110"/>
    </location>
    <ligand>
        <name>S-adenosyl-L-methionine</name>
        <dbReference type="ChEBI" id="CHEBI:59789"/>
    </ligand>
</feature>
<evidence type="ECO:0000256" key="11">
    <source>
        <dbReference type="HAMAP-Rule" id="MF_01547"/>
    </source>
</evidence>
<dbReference type="InterPro" id="IPR015507">
    <property type="entry name" value="rRNA-MeTfrase_E"/>
</dbReference>
<name>A0A7T5R4D8_9BACT</name>
<evidence type="ECO:0000256" key="4">
    <source>
        <dbReference type="ARBA" id="ARBA00022691"/>
    </source>
</evidence>
<dbReference type="GO" id="GO:0005737">
    <property type="term" value="C:cytoplasm"/>
    <property type="evidence" value="ECO:0007669"/>
    <property type="project" value="UniProtKB-SubCell"/>
</dbReference>
<sequence>MTKDGGEKIPGRAGKKPGRRTTRDATVRVKKTNQRTTSSARWLQRQLNDPYVHEAQRLGYRARSAFKLIELDDKLKFIKKGCTVIDLGAAPGGWSQVAVERGAGKVIGLDLLPIEPLPGVTFLQMDFMNDDAPEALIMAMGSGADVVLSDMAPNTMGHRQTDHLRIMALVEAAYEFATQVLKPGGTFVSKLFQGGAEKELLDMMKRDFTTVKHVKPPASRKESSEQYVVATGFRRSS</sequence>
<evidence type="ECO:0000256" key="7">
    <source>
        <dbReference type="ARBA" id="ARBA00041129"/>
    </source>
</evidence>
<evidence type="ECO:0000256" key="12">
    <source>
        <dbReference type="PIRSR" id="PIRSR005461-1"/>
    </source>
</evidence>
<gene>
    <name evidence="11" type="primary">rlmE</name>
    <name evidence="11" type="synonym">ftsJ</name>
    <name evidence="11" type="synonym">rrmJ</name>
    <name evidence="15" type="ORF">HYS17_01690</name>
</gene>
<dbReference type="HAMAP" id="MF_01547">
    <property type="entry name" value="RNA_methyltr_E"/>
    <property type="match status" value="1"/>
</dbReference>
<dbReference type="Pfam" id="PF01728">
    <property type="entry name" value="FtsJ"/>
    <property type="match status" value="1"/>
</dbReference>
<feature type="active site" description="Proton acceptor" evidence="11 12">
    <location>
        <position position="190"/>
    </location>
</feature>
<keyword evidence="3 11" id="KW-0808">Transferase</keyword>
<dbReference type="InterPro" id="IPR029063">
    <property type="entry name" value="SAM-dependent_MTases_sf"/>
</dbReference>
<protein>
    <recommendedName>
        <fullName evidence="7 11">Ribosomal RNA large subunit methyltransferase E</fullName>
        <ecNumber evidence="6 11">2.1.1.166</ecNumber>
    </recommendedName>
    <alternativeName>
        <fullName evidence="9 11">23S rRNA Um2552 methyltransferase</fullName>
    </alternativeName>
    <alternativeName>
        <fullName evidence="8 11">rRNA (uridine-2'-O-)-methyltransferase</fullName>
    </alternativeName>
</protein>
<evidence type="ECO:0000313" key="15">
    <source>
        <dbReference type="EMBL" id="QQG37337.1"/>
    </source>
</evidence>
<accession>A0A7T5R4D8</accession>
<feature type="domain" description="Ribosomal RNA methyltransferase FtsJ" evidence="14">
    <location>
        <begin position="60"/>
        <end position="233"/>
    </location>
</feature>
<keyword evidence="1 11" id="KW-0698">rRNA processing</keyword>
<feature type="compositionally biased region" description="Basic and acidic residues" evidence="13">
    <location>
        <begin position="1"/>
        <end position="10"/>
    </location>
</feature>
<feature type="binding site" evidence="11">
    <location>
        <position position="150"/>
    </location>
    <ligand>
        <name>S-adenosyl-L-methionine</name>
        <dbReference type="ChEBI" id="CHEBI:59789"/>
    </ligand>
</feature>
<dbReference type="SUPFAM" id="SSF53335">
    <property type="entry name" value="S-adenosyl-L-methionine-dependent methyltransferases"/>
    <property type="match status" value="1"/>
</dbReference>
<evidence type="ECO:0000259" key="14">
    <source>
        <dbReference type="Pfam" id="PF01728"/>
    </source>
</evidence>
<reference evidence="15 16" key="1">
    <citation type="submission" date="2020-07" db="EMBL/GenBank/DDBJ databases">
        <title>Huge and variable diversity of episymbiotic CPR bacteria and DPANN archaea in groundwater ecosystems.</title>
        <authorList>
            <person name="He C.Y."/>
            <person name="Keren R."/>
            <person name="Whittaker M."/>
            <person name="Farag I.F."/>
            <person name="Doudna J."/>
            <person name="Cate J.H.D."/>
            <person name="Banfield J.F."/>
        </authorList>
    </citation>
    <scope>NUCLEOTIDE SEQUENCE [LARGE SCALE GENOMIC DNA]</scope>
    <source>
        <strain evidence="15">NC_groundwater_70_Ag_B-0.1um_54_66</strain>
    </source>
</reference>
<dbReference type="PANTHER" id="PTHR10920:SF18">
    <property type="entry name" value="RRNA METHYLTRANSFERASE 2, MITOCHONDRIAL"/>
    <property type="match status" value="1"/>
</dbReference>
<keyword evidence="4 11" id="KW-0949">S-adenosyl-L-methionine</keyword>
<keyword evidence="2 11" id="KW-0489">Methyltransferase</keyword>
<evidence type="ECO:0000256" key="5">
    <source>
        <dbReference type="ARBA" id="ARBA00037569"/>
    </source>
</evidence>
<organism evidence="15 16">
    <name type="scientific">Micavibrio aeruginosavorus</name>
    <dbReference type="NCBI Taxonomy" id="349221"/>
    <lineage>
        <taxon>Bacteria</taxon>
        <taxon>Pseudomonadati</taxon>
        <taxon>Bdellovibrionota</taxon>
        <taxon>Bdellovibrionia</taxon>
        <taxon>Bdellovibrionales</taxon>
        <taxon>Pseudobdellovibrionaceae</taxon>
        <taxon>Micavibrio</taxon>
    </lineage>
</organism>
<comment type="function">
    <text evidence="5 11">Specifically methylates the uridine in position 2552 of 23S rRNA at the 2'-O position of the ribose in the fully assembled 50S ribosomal subunit.</text>
</comment>
<keyword evidence="11" id="KW-0963">Cytoplasm</keyword>
<feature type="binding site" evidence="11">
    <location>
        <position position="92"/>
    </location>
    <ligand>
        <name>S-adenosyl-L-methionine</name>
        <dbReference type="ChEBI" id="CHEBI:59789"/>
    </ligand>
</feature>
<dbReference type="EC" id="2.1.1.166" evidence="6 11"/>
<evidence type="ECO:0000256" key="6">
    <source>
        <dbReference type="ARBA" id="ARBA00038861"/>
    </source>
</evidence>
<evidence type="ECO:0000313" key="16">
    <source>
        <dbReference type="Proteomes" id="UP000595362"/>
    </source>
</evidence>
<comment type="catalytic activity">
    <reaction evidence="10 11">
        <text>uridine(2552) in 23S rRNA + S-adenosyl-L-methionine = 2'-O-methyluridine(2552) in 23S rRNA + S-adenosyl-L-homocysteine + H(+)</text>
        <dbReference type="Rhea" id="RHEA:42720"/>
        <dbReference type="Rhea" id="RHEA-COMP:10202"/>
        <dbReference type="Rhea" id="RHEA-COMP:10203"/>
        <dbReference type="ChEBI" id="CHEBI:15378"/>
        <dbReference type="ChEBI" id="CHEBI:57856"/>
        <dbReference type="ChEBI" id="CHEBI:59789"/>
        <dbReference type="ChEBI" id="CHEBI:65315"/>
        <dbReference type="ChEBI" id="CHEBI:74478"/>
        <dbReference type="EC" id="2.1.1.166"/>
    </reaction>
</comment>
<evidence type="ECO:0000256" key="9">
    <source>
        <dbReference type="ARBA" id="ARBA00042745"/>
    </source>
</evidence>
<evidence type="ECO:0000256" key="2">
    <source>
        <dbReference type="ARBA" id="ARBA00022603"/>
    </source>
</evidence>
<evidence type="ECO:0000256" key="10">
    <source>
        <dbReference type="ARBA" id="ARBA00048970"/>
    </source>
</evidence>
<dbReference type="Gene3D" id="3.40.50.150">
    <property type="entry name" value="Vaccinia Virus protein VP39"/>
    <property type="match status" value="1"/>
</dbReference>
<feature type="binding site" evidence="11">
    <location>
        <position position="126"/>
    </location>
    <ligand>
        <name>S-adenosyl-L-methionine</name>
        <dbReference type="ChEBI" id="CHEBI:59789"/>
    </ligand>
</feature>
<dbReference type="PIRSF" id="PIRSF005461">
    <property type="entry name" value="23S_rRNA_mtase"/>
    <property type="match status" value="1"/>
</dbReference>
<comment type="subcellular location">
    <subcellularLocation>
        <location evidence="11">Cytoplasm</location>
    </subcellularLocation>
</comment>
<dbReference type="EMBL" id="CP066681">
    <property type="protein sequence ID" value="QQG37337.1"/>
    <property type="molecule type" value="Genomic_DNA"/>
</dbReference>
<dbReference type="Proteomes" id="UP000595362">
    <property type="component" value="Chromosome"/>
</dbReference>
<evidence type="ECO:0000256" key="1">
    <source>
        <dbReference type="ARBA" id="ARBA00022552"/>
    </source>
</evidence>
<evidence type="ECO:0000256" key="13">
    <source>
        <dbReference type="SAM" id="MobiDB-lite"/>
    </source>
</evidence>
<dbReference type="InterPro" id="IPR050082">
    <property type="entry name" value="RNA_methyltr_RlmE"/>
</dbReference>
<evidence type="ECO:0000256" key="3">
    <source>
        <dbReference type="ARBA" id="ARBA00022679"/>
    </source>
</evidence>
<comment type="similarity">
    <text evidence="11">Belongs to the class I-like SAM-binding methyltransferase superfamily. RNA methyltransferase RlmE family.</text>
</comment>
<evidence type="ECO:0000256" key="8">
    <source>
        <dbReference type="ARBA" id="ARBA00041995"/>
    </source>
</evidence>
<dbReference type="AlphaFoldDB" id="A0A7T5R4D8"/>
<dbReference type="GO" id="GO:0008650">
    <property type="term" value="F:rRNA (uridine-2'-O-)-methyltransferase activity"/>
    <property type="evidence" value="ECO:0007669"/>
    <property type="project" value="UniProtKB-UniRule"/>
</dbReference>
<proteinExistence type="inferred from homology"/>
<dbReference type="InterPro" id="IPR002877">
    <property type="entry name" value="RNA_MeTrfase_FtsJ_dom"/>
</dbReference>
<feature type="region of interest" description="Disordered" evidence="13">
    <location>
        <begin position="1"/>
        <end position="25"/>
    </location>
</feature>
<feature type="region of interest" description="Disordered" evidence="13">
    <location>
        <begin position="216"/>
        <end position="237"/>
    </location>
</feature>
<dbReference type="CDD" id="cd02440">
    <property type="entry name" value="AdoMet_MTases"/>
    <property type="match status" value="1"/>
</dbReference>